<evidence type="ECO:0000313" key="4">
    <source>
        <dbReference type="Proteomes" id="UP000886998"/>
    </source>
</evidence>
<dbReference type="EMBL" id="BMAV01018404">
    <property type="protein sequence ID" value="GFY70769.1"/>
    <property type="molecule type" value="Genomic_DNA"/>
</dbReference>
<reference evidence="3" key="1">
    <citation type="submission" date="2020-08" db="EMBL/GenBank/DDBJ databases">
        <title>Multicomponent nature underlies the extraordinary mechanical properties of spider dragline silk.</title>
        <authorList>
            <person name="Kono N."/>
            <person name="Nakamura H."/>
            <person name="Mori M."/>
            <person name="Yoshida Y."/>
            <person name="Ohtoshi R."/>
            <person name="Malay A.D."/>
            <person name="Moran D.A.P."/>
            <person name="Tomita M."/>
            <person name="Numata K."/>
            <person name="Arakawa K."/>
        </authorList>
    </citation>
    <scope>NUCLEOTIDE SEQUENCE</scope>
</reference>
<accession>A0A8X6YJK6</accession>
<evidence type="ECO:0000313" key="3">
    <source>
        <dbReference type="EMBL" id="GFY70769.1"/>
    </source>
</evidence>
<evidence type="ECO:0000259" key="2">
    <source>
        <dbReference type="Pfam" id="PF15289"/>
    </source>
</evidence>
<organism evidence="3 4">
    <name type="scientific">Trichonephila inaurata madagascariensis</name>
    <dbReference type="NCBI Taxonomy" id="2747483"/>
    <lineage>
        <taxon>Eukaryota</taxon>
        <taxon>Metazoa</taxon>
        <taxon>Ecdysozoa</taxon>
        <taxon>Arthropoda</taxon>
        <taxon>Chelicerata</taxon>
        <taxon>Arachnida</taxon>
        <taxon>Araneae</taxon>
        <taxon>Araneomorphae</taxon>
        <taxon>Entelegynae</taxon>
        <taxon>Araneoidea</taxon>
        <taxon>Nephilidae</taxon>
        <taxon>Trichonephila</taxon>
        <taxon>Trichonephila inaurata</taxon>
    </lineage>
</organism>
<feature type="domain" description="Regulatory factor X-associated protein RFXANK-binding" evidence="2">
    <location>
        <begin position="55"/>
        <end position="120"/>
    </location>
</feature>
<sequence>MSKSKNSKKKCITPLPEPNLEIKTEIAEQNLISSDNSLPSTTGRTSEAKDCIKTEGTSNDSSDAFTFGKDISSRTGSDYFKNSILEEVLSKKTAALLMSPEVVQFLIEVQSNVRKQNEQKDQ</sequence>
<proteinExistence type="predicted"/>
<protein>
    <recommendedName>
        <fullName evidence="2">Regulatory factor X-associated protein RFXANK-binding domain-containing protein</fullName>
    </recommendedName>
</protein>
<dbReference type="Proteomes" id="UP000886998">
    <property type="component" value="Unassembled WGS sequence"/>
</dbReference>
<feature type="compositionally biased region" description="Polar residues" evidence="1">
    <location>
        <begin position="31"/>
        <end position="45"/>
    </location>
</feature>
<dbReference type="InterPro" id="IPR038308">
    <property type="entry name" value="RFXAP_C_sf"/>
</dbReference>
<dbReference type="InterPro" id="IPR029316">
    <property type="entry name" value="RFXAP_RFXANK-bd"/>
</dbReference>
<comment type="caution">
    <text evidence="3">The sequence shown here is derived from an EMBL/GenBank/DDBJ whole genome shotgun (WGS) entry which is preliminary data.</text>
</comment>
<dbReference type="Gene3D" id="6.10.290.30">
    <property type="entry name" value="Regulatory factor X-associated C-terminal binding domain"/>
    <property type="match status" value="1"/>
</dbReference>
<gene>
    <name evidence="3" type="ORF">TNIN_271321</name>
</gene>
<dbReference type="AlphaFoldDB" id="A0A8X6YJK6"/>
<name>A0A8X6YJK6_9ARAC</name>
<dbReference type="Pfam" id="PF15289">
    <property type="entry name" value="RFXA_RFXANK_bdg"/>
    <property type="match status" value="1"/>
</dbReference>
<evidence type="ECO:0000256" key="1">
    <source>
        <dbReference type="SAM" id="MobiDB-lite"/>
    </source>
</evidence>
<keyword evidence="4" id="KW-1185">Reference proteome</keyword>
<feature type="region of interest" description="Disordered" evidence="1">
    <location>
        <begin position="31"/>
        <end position="63"/>
    </location>
</feature>
<dbReference type="OrthoDB" id="6431840at2759"/>